<comment type="caution">
    <text evidence="1">The sequence shown here is derived from an EMBL/GenBank/DDBJ whole genome shotgun (WGS) entry which is preliminary data.</text>
</comment>
<sequence length="192" mass="20535">MADANLNILERSLAARHGSCMADTDLRIKSSGAATRHDSQMAVAKPTTINTAKDTRSTGHFLTCTAHKTKGGDKRLAARHGTHMADATINIPDRSLAASHGSCMADTNLHTLNSGVATRHGSQMAVANPIPINSAKSTKGTMHCLTSPRNRDMEATCCCCWARNESSIPFTGKFWNSLPASVFPTSYDLTSF</sequence>
<proteinExistence type="predicted"/>
<evidence type="ECO:0000313" key="1">
    <source>
        <dbReference type="EMBL" id="MPC76269.1"/>
    </source>
</evidence>
<organism evidence="1 2">
    <name type="scientific">Portunus trituberculatus</name>
    <name type="common">Swimming crab</name>
    <name type="synonym">Neptunus trituberculatus</name>
    <dbReference type="NCBI Taxonomy" id="210409"/>
    <lineage>
        <taxon>Eukaryota</taxon>
        <taxon>Metazoa</taxon>
        <taxon>Ecdysozoa</taxon>
        <taxon>Arthropoda</taxon>
        <taxon>Crustacea</taxon>
        <taxon>Multicrustacea</taxon>
        <taxon>Malacostraca</taxon>
        <taxon>Eumalacostraca</taxon>
        <taxon>Eucarida</taxon>
        <taxon>Decapoda</taxon>
        <taxon>Pleocyemata</taxon>
        <taxon>Brachyura</taxon>
        <taxon>Eubrachyura</taxon>
        <taxon>Portunoidea</taxon>
        <taxon>Portunidae</taxon>
        <taxon>Portuninae</taxon>
        <taxon>Portunus</taxon>
    </lineage>
</organism>
<evidence type="ECO:0000313" key="2">
    <source>
        <dbReference type="Proteomes" id="UP000324222"/>
    </source>
</evidence>
<dbReference type="Proteomes" id="UP000324222">
    <property type="component" value="Unassembled WGS sequence"/>
</dbReference>
<protein>
    <submittedName>
        <fullName evidence="1">Uncharacterized protein</fullName>
    </submittedName>
</protein>
<name>A0A5B7I2Y0_PORTR</name>
<accession>A0A5B7I2Y0</accession>
<keyword evidence="2" id="KW-1185">Reference proteome</keyword>
<dbReference type="EMBL" id="VSRR010042967">
    <property type="protein sequence ID" value="MPC76269.1"/>
    <property type="molecule type" value="Genomic_DNA"/>
</dbReference>
<dbReference type="AlphaFoldDB" id="A0A5B7I2Y0"/>
<reference evidence="1 2" key="1">
    <citation type="submission" date="2019-05" db="EMBL/GenBank/DDBJ databases">
        <title>Another draft genome of Portunus trituberculatus and its Hox gene families provides insights of decapod evolution.</title>
        <authorList>
            <person name="Jeong J.-H."/>
            <person name="Song I."/>
            <person name="Kim S."/>
            <person name="Choi T."/>
            <person name="Kim D."/>
            <person name="Ryu S."/>
            <person name="Kim W."/>
        </authorList>
    </citation>
    <scope>NUCLEOTIDE SEQUENCE [LARGE SCALE GENOMIC DNA]</scope>
    <source>
        <tissue evidence="1">Muscle</tissue>
    </source>
</reference>
<gene>
    <name evidence="1" type="ORF">E2C01_070678</name>
</gene>